<dbReference type="Pfam" id="PF07690">
    <property type="entry name" value="MFS_1"/>
    <property type="match status" value="1"/>
</dbReference>
<feature type="transmembrane region" description="Helical" evidence="4">
    <location>
        <begin position="48"/>
        <end position="73"/>
    </location>
</feature>
<dbReference type="PANTHER" id="PTHR11360:SF315">
    <property type="entry name" value="TRANSPORTER MCH2-RELATED"/>
    <property type="match status" value="1"/>
</dbReference>
<protein>
    <submittedName>
        <fullName evidence="6">Major facilitator superfamily transporter</fullName>
    </submittedName>
</protein>
<feature type="transmembrane region" description="Helical" evidence="4">
    <location>
        <begin position="120"/>
        <end position="139"/>
    </location>
</feature>
<dbReference type="InterPro" id="IPR050327">
    <property type="entry name" value="Proton-linked_MCT"/>
</dbReference>
<comment type="similarity">
    <text evidence="2">Belongs to the major facilitator superfamily. Monocarboxylate porter (TC 2.A.1.13) family.</text>
</comment>
<feature type="region of interest" description="Disordered" evidence="3">
    <location>
        <begin position="1"/>
        <end position="30"/>
    </location>
</feature>
<dbReference type="GO" id="GO:0022857">
    <property type="term" value="F:transmembrane transporter activity"/>
    <property type="evidence" value="ECO:0007669"/>
    <property type="project" value="InterPro"/>
</dbReference>
<evidence type="ECO:0000259" key="5">
    <source>
        <dbReference type="PROSITE" id="PS50850"/>
    </source>
</evidence>
<comment type="subcellular location">
    <subcellularLocation>
        <location evidence="1">Membrane</location>
        <topology evidence="1">Multi-pass membrane protein</topology>
    </subcellularLocation>
</comment>
<feature type="transmembrane region" description="Helical" evidence="4">
    <location>
        <begin position="93"/>
        <end position="113"/>
    </location>
</feature>
<reference evidence="6" key="1">
    <citation type="submission" date="2021-06" db="EMBL/GenBank/DDBJ databases">
        <title>Comparative genomics, transcriptomics and evolutionary studies reveal genomic signatures of adaptation to plant cell wall in hemibiotrophic fungi.</title>
        <authorList>
            <consortium name="DOE Joint Genome Institute"/>
            <person name="Baroncelli R."/>
            <person name="Diaz J.F."/>
            <person name="Benocci T."/>
            <person name="Peng M."/>
            <person name="Battaglia E."/>
            <person name="Haridas S."/>
            <person name="Andreopoulos W."/>
            <person name="Labutti K."/>
            <person name="Pangilinan J."/>
            <person name="Floch G.L."/>
            <person name="Makela M.R."/>
            <person name="Henrissat B."/>
            <person name="Grigoriev I.V."/>
            <person name="Crouch J.A."/>
            <person name="De Vries R.P."/>
            <person name="Sukno S.A."/>
            <person name="Thon M.R."/>
        </authorList>
    </citation>
    <scope>NUCLEOTIDE SEQUENCE</scope>
    <source>
        <strain evidence="6">MAFF235873</strain>
    </source>
</reference>
<evidence type="ECO:0000313" key="6">
    <source>
        <dbReference type="EMBL" id="KAK2026435.1"/>
    </source>
</evidence>
<feature type="transmembrane region" description="Helical" evidence="4">
    <location>
        <begin position="177"/>
        <end position="197"/>
    </location>
</feature>
<dbReference type="InterPro" id="IPR020846">
    <property type="entry name" value="MFS_dom"/>
</dbReference>
<feature type="transmembrane region" description="Helical" evidence="4">
    <location>
        <begin position="209"/>
        <end position="229"/>
    </location>
</feature>
<comment type="caution">
    <text evidence="6">The sequence shown here is derived from an EMBL/GenBank/DDBJ whole genome shotgun (WGS) entry which is preliminary data.</text>
</comment>
<keyword evidence="7" id="KW-1185">Reference proteome</keyword>
<dbReference type="SUPFAM" id="SSF103473">
    <property type="entry name" value="MFS general substrate transporter"/>
    <property type="match status" value="1"/>
</dbReference>
<dbReference type="GO" id="GO:0016020">
    <property type="term" value="C:membrane"/>
    <property type="evidence" value="ECO:0007669"/>
    <property type="project" value="UniProtKB-SubCell"/>
</dbReference>
<evidence type="ECO:0000256" key="4">
    <source>
        <dbReference type="SAM" id="Phobius"/>
    </source>
</evidence>
<dbReference type="Gene3D" id="1.20.1250.20">
    <property type="entry name" value="MFS general substrate transporter like domains"/>
    <property type="match status" value="2"/>
</dbReference>
<keyword evidence="4" id="KW-0472">Membrane</keyword>
<dbReference type="AlphaFoldDB" id="A0AAD9HCD4"/>
<feature type="transmembrane region" description="Helical" evidence="4">
    <location>
        <begin position="318"/>
        <end position="335"/>
    </location>
</feature>
<gene>
    <name evidence="6" type="ORF">LX32DRAFT_622571</name>
</gene>
<feature type="transmembrane region" description="Helical" evidence="4">
    <location>
        <begin position="145"/>
        <end position="165"/>
    </location>
</feature>
<feature type="domain" description="Major facilitator superfamily (MFS) profile" evidence="5">
    <location>
        <begin position="252"/>
        <end position="365"/>
    </location>
</feature>
<dbReference type="EMBL" id="MU842914">
    <property type="protein sequence ID" value="KAK2026435.1"/>
    <property type="molecule type" value="Genomic_DNA"/>
</dbReference>
<dbReference type="InterPro" id="IPR036259">
    <property type="entry name" value="MFS_trans_sf"/>
</dbReference>
<keyword evidence="4" id="KW-0812">Transmembrane</keyword>
<name>A0AAD9HCD4_9PEZI</name>
<dbReference type="InterPro" id="IPR011701">
    <property type="entry name" value="MFS"/>
</dbReference>
<proteinExistence type="inferred from homology"/>
<evidence type="ECO:0000313" key="7">
    <source>
        <dbReference type="Proteomes" id="UP001232148"/>
    </source>
</evidence>
<accession>A0AAD9HCD4</accession>
<dbReference type="PROSITE" id="PS50850">
    <property type="entry name" value="MFS"/>
    <property type="match status" value="1"/>
</dbReference>
<feature type="transmembrane region" description="Helical" evidence="4">
    <location>
        <begin position="287"/>
        <end position="306"/>
    </location>
</feature>
<evidence type="ECO:0000256" key="1">
    <source>
        <dbReference type="ARBA" id="ARBA00004141"/>
    </source>
</evidence>
<sequence>MLRDTPNGHGEPAGNGGENSPRSPPERMANAQPVQLDPEQERLPDGGYGWVIVASCFTLNCFTWGVTSSYGVYLSHYLSSGLFPGATPMDYGLVGGFNFAFAMIFAPLATYTAHRFGKRGTMLAGAVVQSAGFISASFASEAWHLYVTQGLLVGGGIGLVFVPSLPVLSQWFSENRGVANGISSAGSGVGGVAFSWGTGAMIRGLGLPWALRATGLATLVANSVAALLVRDRPRRAGSNRLVFDVRLLRRREVRLLLLWAFVSMFGYITLLFSLADFSRSIGLSSAQATDVTGVLNLGTAVGRPIIGIASDRFRRIDTAGVLTLLCGVICFAMWLPATSFALTLAFAFLCGAILGVFWMVRGTNP</sequence>
<dbReference type="Proteomes" id="UP001232148">
    <property type="component" value="Unassembled WGS sequence"/>
</dbReference>
<feature type="transmembrane region" description="Helical" evidence="4">
    <location>
        <begin position="255"/>
        <end position="275"/>
    </location>
</feature>
<evidence type="ECO:0000256" key="2">
    <source>
        <dbReference type="ARBA" id="ARBA00006727"/>
    </source>
</evidence>
<feature type="transmembrane region" description="Helical" evidence="4">
    <location>
        <begin position="341"/>
        <end position="360"/>
    </location>
</feature>
<evidence type="ECO:0000256" key="3">
    <source>
        <dbReference type="SAM" id="MobiDB-lite"/>
    </source>
</evidence>
<organism evidence="6 7">
    <name type="scientific">Colletotrichum zoysiae</name>
    <dbReference type="NCBI Taxonomy" id="1216348"/>
    <lineage>
        <taxon>Eukaryota</taxon>
        <taxon>Fungi</taxon>
        <taxon>Dikarya</taxon>
        <taxon>Ascomycota</taxon>
        <taxon>Pezizomycotina</taxon>
        <taxon>Sordariomycetes</taxon>
        <taxon>Hypocreomycetidae</taxon>
        <taxon>Glomerellales</taxon>
        <taxon>Glomerellaceae</taxon>
        <taxon>Colletotrichum</taxon>
        <taxon>Colletotrichum graminicola species complex</taxon>
    </lineage>
</organism>
<keyword evidence="4" id="KW-1133">Transmembrane helix</keyword>
<dbReference type="PANTHER" id="PTHR11360">
    <property type="entry name" value="MONOCARBOXYLATE TRANSPORTER"/>
    <property type="match status" value="1"/>
</dbReference>